<feature type="region of interest" description="Disordered" evidence="6">
    <location>
        <begin position="418"/>
        <end position="444"/>
    </location>
</feature>
<dbReference type="RefSeq" id="WP_160586414.1">
    <property type="nucleotide sequence ID" value="NZ_CP051630.1"/>
</dbReference>
<dbReference type="PROSITE" id="PS50106">
    <property type="entry name" value="PDZ"/>
    <property type="match status" value="1"/>
</dbReference>
<comment type="caution">
    <text evidence="8">The sequence shown here is derived from an EMBL/GenBank/DDBJ whole genome shotgun (WGS) entry which is preliminary data.</text>
</comment>
<evidence type="ECO:0000256" key="5">
    <source>
        <dbReference type="RuleBase" id="RU004404"/>
    </source>
</evidence>
<dbReference type="InterPro" id="IPR001478">
    <property type="entry name" value="PDZ"/>
</dbReference>
<evidence type="ECO:0000256" key="4">
    <source>
        <dbReference type="ARBA" id="ARBA00022825"/>
    </source>
</evidence>
<dbReference type="CDD" id="cd07560">
    <property type="entry name" value="Peptidase_S41_CPP"/>
    <property type="match status" value="1"/>
</dbReference>
<evidence type="ECO:0000256" key="2">
    <source>
        <dbReference type="ARBA" id="ARBA00022670"/>
    </source>
</evidence>
<feature type="region of interest" description="Disordered" evidence="6">
    <location>
        <begin position="363"/>
        <end position="404"/>
    </location>
</feature>
<sequence>MHRTVIAGAAGLVSLALVGVFALDAGPSRGGAEAASSETYRQLDLFGDVFERVRADYVEEPVDSELIDNAINGMLTSLDPHSSYLNPKTFRDMQVQTRGEFGGLGIEVTMEEGFVKVVAPIDDTPADKAGLQANDLITHLDGDPVLGLTLSEAVEKMRGPVNAPITVTVVREGKTEAFDVTIVRDIIRIKSVRYKRDNGVGYIRITTFNEQTADGVRAALKDMADVPGYVLDLRNNPGGLLDQAIEVSDIFLEQGEVVSTRGRYPEDTQRYNSRPGDLANGKPVVVLVNGGSASASEIVAGALQDHERGVVIGTRSFGKGSVQTIIPLGSDGAIRLTTARYYTPAGRSIQAKGIAPDVKVEQNVEEDKDIRTTGEAGLAGHLAGDDDDEKGGSSAYVPEDPKDDLQLIYGRDLVLGKRSFDRNNPAATPTAKAGTSGAMEPIPN</sequence>
<dbReference type="InterPro" id="IPR036034">
    <property type="entry name" value="PDZ_sf"/>
</dbReference>
<evidence type="ECO:0000256" key="1">
    <source>
        <dbReference type="ARBA" id="ARBA00009179"/>
    </source>
</evidence>
<keyword evidence="2 5" id="KW-0645">Protease</keyword>
<reference evidence="8 9" key="1">
    <citation type="journal article" date="2016" name="Int. J. Syst. Evol. Microbiol.">
        <title>Pyruvatibacter mobilis gen. nov., sp. nov., a marine bacterium from the culture broth of Picochlorum sp. 122.</title>
        <authorList>
            <person name="Wang G."/>
            <person name="Tang M."/>
            <person name="Wu H."/>
            <person name="Dai S."/>
            <person name="Li T."/>
            <person name="Chen C."/>
            <person name="He H."/>
            <person name="Fan J."/>
            <person name="Xiang W."/>
            <person name="Li X."/>
        </authorList>
    </citation>
    <scope>NUCLEOTIDE SEQUENCE [LARGE SCALE GENOMIC DNA]</scope>
    <source>
        <strain evidence="8 9">GYP-11</strain>
    </source>
</reference>
<dbReference type="OrthoDB" id="9812068at2"/>
<proteinExistence type="inferred from homology"/>
<dbReference type="Pfam" id="PF22694">
    <property type="entry name" value="CtpB_N-like"/>
    <property type="match status" value="1"/>
</dbReference>
<dbReference type="InterPro" id="IPR004447">
    <property type="entry name" value="Peptidase_S41A"/>
</dbReference>
<evidence type="ECO:0000313" key="8">
    <source>
        <dbReference type="EMBL" id="NBG94291.1"/>
    </source>
</evidence>
<comment type="similarity">
    <text evidence="1 5">Belongs to the peptidase S41A family.</text>
</comment>
<dbReference type="GeneID" id="300656347"/>
<dbReference type="PANTHER" id="PTHR32060">
    <property type="entry name" value="TAIL-SPECIFIC PROTEASE"/>
    <property type="match status" value="1"/>
</dbReference>
<dbReference type="SUPFAM" id="SSF52096">
    <property type="entry name" value="ClpP/crotonase"/>
    <property type="match status" value="1"/>
</dbReference>
<dbReference type="Pfam" id="PF13180">
    <property type="entry name" value="PDZ_2"/>
    <property type="match status" value="1"/>
</dbReference>
<dbReference type="SMART" id="SM00228">
    <property type="entry name" value="PDZ"/>
    <property type="match status" value="1"/>
</dbReference>
<dbReference type="SUPFAM" id="SSF50156">
    <property type="entry name" value="PDZ domain-like"/>
    <property type="match status" value="1"/>
</dbReference>
<accession>A0A845Q8C4</accession>
<dbReference type="InterPro" id="IPR055210">
    <property type="entry name" value="CtpA/B_N"/>
</dbReference>
<dbReference type="GO" id="GO:0007165">
    <property type="term" value="P:signal transduction"/>
    <property type="evidence" value="ECO:0007669"/>
    <property type="project" value="TreeGrafter"/>
</dbReference>
<dbReference type="Pfam" id="PF03572">
    <property type="entry name" value="Peptidase_S41"/>
    <property type="match status" value="1"/>
</dbReference>
<dbReference type="EMBL" id="WXYQ01000001">
    <property type="protein sequence ID" value="NBG94291.1"/>
    <property type="molecule type" value="Genomic_DNA"/>
</dbReference>
<keyword evidence="4 5" id="KW-0720">Serine protease</keyword>
<evidence type="ECO:0000256" key="6">
    <source>
        <dbReference type="SAM" id="MobiDB-lite"/>
    </source>
</evidence>
<dbReference type="Proteomes" id="UP000470384">
    <property type="component" value="Unassembled WGS sequence"/>
</dbReference>
<dbReference type="InterPro" id="IPR005151">
    <property type="entry name" value="Tail-specific_protease"/>
</dbReference>
<dbReference type="Gene3D" id="2.30.42.10">
    <property type="match status" value="1"/>
</dbReference>
<evidence type="ECO:0000259" key="7">
    <source>
        <dbReference type="PROSITE" id="PS50106"/>
    </source>
</evidence>
<keyword evidence="3 5" id="KW-0378">Hydrolase</keyword>
<evidence type="ECO:0000313" key="9">
    <source>
        <dbReference type="Proteomes" id="UP000470384"/>
    </source>
</evidence>
<keyword evidence="9" id="KW-1185">Reference proteome</keyword>
<dbReference type="InterPro" id="IPR029045">
    <property type="entry name" value="ClpP/crotonase-like_dom_sf"/>
</dbReference>
<dbReference type="GO" id="GO:0008236">
    <property type="term" value="F:serine-type peptidase activity"/>
    <property type="evidence" value="ECO:0007669"/>
    <property type="project" value="UniProtKB-KW"/>
</dbReference>
<dbReference type="GO" id="GO:0004175">
    <property type="term" value="F:endopeptidase activity"/>
    <property type="evidence" value="ECO:0007669"/>
    <property type="project" value="TreeGrafter"/>
</dbReference>
<dbReference type="AlphaFoldDB" id="A0A845Q8C4"/>
<dbReference type="FunFam" id="2.30.42.10:FF:000063">
    <property type="entry name" value="Peptidase, S41 family"/>
    <property type="match status" value="1"/>
</dbReference>
<dbReference type="Gene3D" id="3.30.750.44">
    <property type="match status" value="1"/>
</dbReference>
<dbReference type="Gene3D" id="3.90.226.10">
    <property type="entry name" value="2-enoyl-CoA Hydratase, Chain A, domain 1"/>
    <property type="match status" value="1"/>
</dbReference>
<dbReference type="GO" id="GO:0030288">
    <property type="term" value="C:outer membrane-bounded periplasmic space"/>
    <property type="evidence" value="ECO:0007669"/>
    <property type="project" value="TreeGrafter"/>
</dbReference>
<gene>
    <name evidence="8" type="ORF">GTQ45_00930</name>
</gene>
<evidence type="ECO:0000256" key="3">
    <source>
        <dbReference type="ARBA" id="ARBA00022801"/>
    </source>
</evidence>
<dbReference type="NCBIfam" id="TIGR00225">
    <property type="entry name" value="prc"/>
    <property type="match status" value="1"/>
</dbReference>
<feature type="domain" description="PDZ" evidence="7">
    <location>
        <begin position="90"/>
        <end position="158"/>
    </location>
</feature>
<dbReference type="CDD" id="cd06782">
    <property type="entry name" value="cpPDZ_CPP-like"/>
    <property type="match status" value="1"/>
</dbReference>
<dbReference type="FunFam" id="3.90.226.10:FF:000029">
    <property type="entry name" value="Peptidase, S41 family"/>
    <property type="match status" value="1"/>
</dbReference>
<dbReference type="PANTHER" id="PTHR32060:SF30">
    <property type="entry name" value="CARBOXY-TERMINAL PROCESSING PROTEASE CTPA"/>
    <property type="match status" value="1"/>
</dbReference>
<dbReference type="SMART" id="SM00245">
    <property type="entry name" value="TSPc"/>
    <property type="match status" value="1"/>
</dbReference>
<protein>
    <submittedName>
        <fullName evidence="8">PDZ domain-containing protein</fullName>
    </submittedName>
</protein>
<dbReference type="GO" id="GO:0006508">
    <property type="term" value="P:proteolysis"/>
    <property type="evidence" value="ECO:0007669"/>
    <property type="project" value="UniProtKB-KW"/>
</dbReference>
<name>A0A845Q8C4_9HYPH</name>
<organism evidence="8 9">
    <name type="scientific">Pyruvatibacter mobilis</name>
    <dbReference type="NCBI Taxonomy" id="1712261"/>
    <lineage>
        <taxon>Bacteria</taxon>
        <taxon>Pseudomonadati</taxon>
        <taxon>Pseudomonadota</taxon>
        <taxon>Alphaproteobacteria</taxon>
        <taxon>Hyphomicrobiales</taxon>
        <taxon>Parvibaculaceae</taxon>
        <taxon>Pyruvatibacter</taxon>
    </lineage>
</organism>